<feature type="compositionally biased region" description="Basic residues" evidence="1">
    <location>
        <begin position="32"/>
        <end position="45"/>
    </location>
</feature>
<proteinExistence type="predicted"/>
<gene>
    <name evidence="2" type="ORF">MMYC01_204184</name>
</gene>
<comment type="caution">
    <text evidence="2">The sequence shown here is derived from an EMBL/GenBank/DDBJ whole genome shotgun (WGS) entry which is preliminary data.</text>
</comment>
<evidence type="ECO:0000256" key="1">
    <source>
        <dbReference type="SAM" id="MobiDB-lite"/>
    </source>
</evidence>
<feature type="region of interest" description="Disordered" evidence="1">
    <location>
        <begin position="1"/>
        <end position="194"/>
    </location>
</feature>
<keyword evidence="3" id="KW-1185">Reference proteome</keyword>
<dbReference type="EMBL" id="LCTW02000096">
    <property type="protein sequence ID" value="KXX79142.1"/>
    <property type="molecule type" value="Genomic_DNA"/>
</dbReference>
<dbReference type="VEuPathDB" id="FungiDB:MMYC01_204184"/>
<dbReference type="OrthoDB" id="4590958at2759"/>
<sequence length="404" mass="44393">MDLRKQLFSSSWSEEPTKRASAEPLEDTPAAKRAKRSKSGKKRRSKEGQGSGADLVQDDWVCFNRSPATGSPVQKITPVYPPTPFPLKQTSKVKVLKSDENYEKTDSEIRMESVESRIDVSGSLEEREIHESPKTEASTSKTRTEREVKRDSLKASTTVEPPKLEAEKKKPSVEPPTSNRITPKADASPKTDGLYKADKAQAHGDEDLNSIMEITSSPRGHKTLRAINKNLKALNAKLGGGGGQSDPELIKELQSLRTDMSSLHHRLHRDALRASFRHEIIFNALKKVSTDINKLSLQLQCENTDHGQNEGAEEAVAATPRSVKGKAHKGSTKDAASKDGSRDTASASSTVAKHSAALEQSRKTLEHCLDGFHEDMKKADSAEEVNRFGRLCVQYAADLFKTLG</sequence>
<accession>A0A175W6G6</accession>
<feature type="region of interest" description="Disordered" evidence="1">
    <location>
        <begin position="306"/>
        <end position="358"/>
    </location>
</feature>
<dbReference type="Proteomes" id="UP000078237">
    <property type="component" value="Unassembled WGS sequence"/>
</dbReference>
<feature type="compositionally biased region" description="Basic and acidic residues" evidence="1">
    <location>
        <begin position="142"/>
        <end position="153"/>
    </location>
</feature>
<feature type="compositionally biased region" description="Polar residues" evidence="1">
    <location>
        <begin position="343"/>
        <end position="352"/>
    </location>
</feature>
<dbReference type="AlphaFoldDB" id="A0A175W6G6"/>
<evidence type="ECO:0000313" key="2">
    <source>
        <dbReference type="EMBL" id="KXX79142.1"/>
    </source>
</evidence>
<feature type="compositionally biased region" description="Basic and acidic residues" evidence="1">
    <location>
        <begin position="331"/>
        <end position="342"/>
    </location>
</feature>
<name>A0A175W6G6_9PEZI</name>
<feature type="compositionally biased region" description="Basic and acidic residues" evidence="1">
    <location>
        <begin position="162"/>
        <end position="172"/>
    </location>
</feature>
<evidence type="ECO:0000313" key="3">
    <source>
        <dbReference type="Proteomes" id="UP000078237"/>
    </source>
</evidence>
<feature type="compositionally biased region" description="Basic and acidic residues" evidence="1">
    <location>
        <begin position="96"/>
        <end position="134"/>
    </location>
</feature>
<reference evidence="2 3" key="1">
    <citation type="journal article" date="2016" name="Genome Announc.">
        <title>Genome Sequence of Madurella mycetomatis mm55, Isolated from a Human Mycetoma Case in Sudan.</title>
        <authorList>
            <person name="Smit S."/>
            <person name="Derks M.F."/>
            <person name="Bervoets S."/>
            <person name="Fahal A."/>
            <person name="van Leeuwen W."/>
            <person name="van Belkum A."/>
            <person name="van de Sande W.W."/>
        </authorList>
    </citation>
    <scope>NUCLEOTIDE SEQUENCE [LARGE SCALE GENOMIC DNA]</scope>
    <source>
        <strain evidence="3">mm55</strain>
    </source>
</reference>
<protein>
    <submittedName>
        <fullName evidence="2">Uncharacterized protein</fullName>
    </submittedName>
</protein>
<organism evidence="2 3">
    <name type="scientific">Madurella mycetomatis</name>
    <dbReference type="NCBI Taxonomy" id="100816"/>
    <lineage>
        <taxon>Eukaryota</taxon>
        <taxon>Fungi</taxon>
        <taxon>Dikarya</taxon>
        <taxon>Ascomycota</taxon>
        <taxon>Pezizomycotina</taxon>
        <taxon>Sordariomycetes</taxon>
        <taxon>Sordariomycetidae</taxon>
        <taxon>Sordariales</taxon>
        <taxon>Sordariales incertae sedis</taxon>
        <taxon>Madurella</taxon>
    </lineage>
</organism>